<evidence type="ECO:0000313" key="4">
    <source>
        <dbReference type="EMBL" id="ANN20475.1"/>
    </source>
</evidence>
<reference evidence="4 5" key="1">
    <citation type="journal article" date="2015" name="Genome Announc.">
        <title>Draft Genome Sequence of Norvancomycin-Producing Strain Amycolatopsis orientalis CPCC200066.</title>
        <authorList>
            <person name="Lei X."/>
            <person name="Yuan F."/>
            <person name="Shi Y."/>
            <person name="Li X."/>
            <person name="Wang L."/>
            <person name="Hong B."/>
        </authorList>
    </citation>
    <scope>NUCLEOTIDE SEQUENCE [LARGE SCALE GENOMIC DNA]</scope>
    <source>
        <strain evidence="4 5">B-37</strain>
    </source>
</reference>
<dbReference type="InterPro" id="IPR022603">
    <property type="entry name" value="DUF3152"/>
</dbReference>
<dbReference type="Proteomes" id="UP000093695">
    <property type="component" value="Chromosome"/>
</dbReference>
<organism evidence="4 5">
    <name type="scientific">Amycolatopsis orientalis</name>
    <name type="common">Nocardia orientalis</name>
    <dbReference type="NCBI Taxonomy" id="31958"/>
    <lineage>
        <taxon>Bacteria</taxon>
        <taxon>Bacillati</taxon>
        <taxon>Actinomycetota</taxon>
        <taxon>Actinomycetes</taxon>
        <taxon>Pseudonocardiales</taxon>
        <taxon>Pseudonocardiaceae</taxon>
        <taxon>Amycolatopsis</taxon>
    </lineage>
</organism>
<gene>
    <name evidence="4" type="ORF">SD37_36080</name>
</gene>
<evidence type="ECO:0000259" key="3">
    <source>
        <dbReference type="Pfam" id="PF11350"/>
    </source>
</evidence>
<evidence type="ECO:0000256" key="1">
    <source>
        <dbReference type="SAM" id="MobiDB-lite"/>
    </source>
</evidence>
<feature type="chain" id="PRO_5039252606" description="DUF3152 domain-containing protein" evidence="2">
    <location>
        <begin position="22"/>
        <end position="260"/>
    </location>
</feature>
<feature type="region of interest" description="Disordered" evidence="1">
    <location>
        <begin position="231"/>
        <end position="260"/>
    </location>
</feature>
<evidence type="ECO:0000256" key="2">
    <source>
        <dbReference type="SAM" id="SignalP"/>
    </source>
</evidence>
<feature type="domain" description="DUF3152" evidence="3">
    <location>
        <begin position="64"/>
        <end position="229"/>
    </location>
</feature>
<keyword evidence="2" id="KW-0732">Signal</keyword>
<dbReference type="STRING" id="31958.SD37_36080"/>
<feature type="signal peptide" evidence="2">
    <location>
        <begin position="1"/>
        <end position="21"/>
    </location>
</feature>
<dbReference type="Pfam" id="PF11350">
    <property type="entry name" value="DUF3152"/>
    <property type="match status" value="1"/>
</dbReference>
<dbReference type="RefSeq" id="WP_044854600.1">
    <property type="nucleotide sequence ID" value="NZ_CP016174.1"/>
</dbReference>
<dbReference type="AlphaFoldDB" id="A0A193C825"/>
<dbReference type="eggNOG" id="COG5479">
    <property type="taxonomic scope" value="Bacteria"/>
</dbReference>
<feature type="region of interest" description="Disordered" evidence="1">
    <location>
        <begin position="27"/>
        <end position="58"/>
    </location>
</feature>
<protein>
    <recommendedName>
        <fullName evidence="3">DUF3152 domain-containing protein</fullName>
    </recommendedName>
</protein>
<dbReference type="EMBL" id="CP016174">
    <property type="protein sequence ID" value="ANN20475.1"/>
    <property type="molecule type" value="Genomic_DNA"/>
</dbReference>
<proteinExistence type="predicted"/>
<dbReference type="PROSITE" id="PS51257">
    <property type="entry name" value="PROKAR_LIPOPROTEIN"/>
    <property type="match status" value="1"/>
</dbReference>
<feature type="compositionally biased region" description="Low complexity" evidence="1">
    <location>
        <begin position="27"/>
        <end position="52"/>
    </location>
</feature>
<dbReference type="SUPFAM" id="SSF55486">
    <property type="entry name" value="Metalloproteases ('zincins'), catalytic domain"/>
    <property type="match status" value="1"/>
</dbReference>
<sequence>MSARRALAVLVCALAVAGCEAHSIAPPAVTPVPVVTPSTTPSTPPSTSSSAPKPVLAPPSATITFPRAGSGQWRFPTGEGPVAGQSGRLLRYRVAVEGDIVGVNPDAFAAAVESTLGDPRGWTGGGRWRLQRVGPDGPYDFTIYLATPTTRDVLCGRPDGYTSCRNGNSVVLNVARWADGVPGHGAPLAVYRQYMVTHEVGHRLGRGHETCPVPGALAPVMQQQTLGLHGCTPNPWPYPDGSQYSGPSGEYDDPIPRGDS</sequence>
<dbReference type="KEGG" id="aori:SD37_36080"/>
<name>A0A193C825_AMYOR</name>
<evidence type="ECO:0000313" key="5">
    <source>
        <dbReference type="Proteomes" id="UP000093695"/>
    </source>
</evidence>
<keyword evidence="5" id="KW-1185">Reference proteome</keyword>
<accession>A0A193C825</accession>